<evidence type="ECO:0000313" key="2">
    <source>
        <dbReference type="EMBL" id="GIQ87896.1"/>
    </source>
</evidence>
<name>A0A9K3GMJ3_9EUKA</name>
<evidence type="ECO:0000256" key="1">
    <source>
        <dbReference type="SAM" id="MobiDB-lite"/>
    </source>
</evidence>
<dbReference type="AlphaFoldDB" id="A0A9K3GMJ3"/>
<feature type="compositionally biased region" description="Polar residues" evidence="1">
    <location>
        <begin position="83"/>
        <end position="93"/>
    </location>
</feature>
<accession>A0A9K3GMJ3</accession>
<feature type="compositionally biased region" description="Basic and acidic residues" evidence="1">
    <location>
        <begin position="41"/>
        <end position="55"/>
    </location>
</feature>
<sequence length="119" mass="13924">MNASELDIDAIWTDLANKGLVDPRMRDRANRRWERRQRRKKSEERRKKKEGRKEEENNDVQPRPVIDRAPHSPNLRALGPTNLIPTRHSSLPQQNPPRKAEGLSAQEFKDAIDLLFPKK</sequence>
<keyword evidence="3" id="KW-1185">Reference proteome</keyword>
<comment type="caution">
    <text evidence="2">The sequence shown here is derived from an EMBL/GenBank/DDBJ whole genome shotgun (WGS) entry which is preliminary data.</text>
</comment>
<organism evidence="2 3">
    <name type="scientific">Kipferlia bialata</name>
    <dbReference type="NCBI Taxonomy" id="797122"/>
    <lineage>
        <taxon>Eukaryota</taxon>
        <taxon>Metamonada</taxon>
        <taxon>Carpediemonas-like organisms</taxon>
        <taxon>Kipferlia</taxon>
    </lineage>
</organism>
<feature type="region of interest" description="Disordered" evidence="1">
    <location>
        <begin position="1"/>
        <end position="105"/>
    </location>
</feature>
<evidence type="ECO:0000313" key="3">
    <source>
        <dbReference type="Proteomes" id="UP000265618"/>
    </source>
</evidence>
<reference evidence="2 3" key="1">
    <citation type="journal article" date="2018" name="PLoS ONE">
        <title>The draft genome of Kipferlia bialata reveals reductive genome evolution in fornicate parasites.</title>
        <authorList>
            <person name="Tanifuji G."/>
            <person name="Takabayashi S."/>
            <person name="Kume K."/>
            <person name="Takagi M."/>
            <person name="Nakayama T."/>
            <person name="Kamikawa R."/>
            <person name="Inagaki Y."/>
            <person name="Hashimoto T."/>
        </authorList>
    </citation>
    <scope>NUCLEOTIDE SEQUENCE [LARGE SCALE GENOMIC DNA]</scope>
    <source>
        <strain evidence="2">NY0173</strain>
    </source>
</reference>
<dbReference type="EMBL" id="BDIP01003592">
    <property type="protein sequence ID" value="GIQ87896.1"/>
    <property type="molecule type" value="Genomic_DNA"/>
</dbReference>
<proteinExistence type="predicted"/>
<dbReference type="Proteomes" id="UP000265618">
    <property type="component" value="Unassembled WGS sequence"/>
</dbReference>
<protein>
    <submittedName>
        <fullName evidence="2">Uncharacterized protein</fullName>
    </submittedName>
</protein>
<feature type="compositionally biased region" description="Basic and acidic residues" evidence="1">
    <location>
        <begin position="21"/>
        <end position="32"/>
    </location>
</feature>
<gene>
    <name evidence="2" type="ORF">KIPB_010033</name>
</gene>